<dbReference type="Pfam" id="PF00106">
    <property type="entry name" value="adh_short"/>
    <property type="match status" value="1"/>
</dbReference>
<dbReference type="AlphaFoldDB" id="A0A4U7KQY0"/>
<dbReference type="InterPro" id="IPR002347">
    <property type="entry name" value="SDR_fam"/>
</dbReference>
<gene>
    <name evidence="4" type="ORF">EX895_005142</name>
</gene>
<dbReference type="PRINTS" id="PR00081">
    <property type="entry name" value="GDHRDH"/>
</dbReference>
<dbReference type="InterPro" id="IPR036291">
    <property type="entry name" value="NAD(P)-bd_dom_sf"/>
</dbReference>
<protein>
    <submittedName>
        <fullName evidence="4">Uncharacterized protein</fullName>
    </submittedName>
</protein>
<dbReference type="Proteomes" id="UP000306050">
    <property type="component" value="Chromosome SGRAM_5"/>
</dbReference>
<evidence type="ECO:0000256" key="3">
    <source>
        <dbReference type="ARBA" id="ARBA00023002"/>
    </source>
</evidence>
<comment type="similarity">
    <text evidence="1">Belongs to the short-chain dehydrogenases/reductases (SDR) family.</text>
</comment>
<accession>A0A4U7KQY0</accession>
<reference evidence="4 5" key="1">
    <citation type="submission" date="2019-05" db="EMBL/GenBank/DDBJ databases">
        <title>Sporisorium graminicola CBS 10092 draft sequencing and annotation.</title>
        <authorList>
            <person name="Solano-Gonzalez S."/>
            <person name="Caddick M.X."/>
            <person name="Darby A."/>
        </authorList>
    </citation>
    <scope>NUCLEOTIDE SEQUENCE [LARGE SCALE GENOMIC DNA]</scope>
    <source>
        <strain evidence="4 5">CBS 10092</strain>
    </source>
</reference>
<evidence type="ECO:0000256" key="2">
    <source>
        <dbReference type="ARBA" id="ARBA00022857"/>
    </source>
</evidence>
<evidence type="ECO:0000256" key="1">
    <source>
        <dbReference type="ARBA" id="ARBA00006484"/>
    </source>
</evidence>
<sequence>MTFSINDIPDLTGKVALVTGGNAGIGYETVKQLARKNASVILAARSRPKALKAIQAIKDEYPYARIVFQLLDLSSMESIQKAASQVVEGQSRLDILVNNAGIMGLPYEFTADGLEIQMGTNVMGHFLLTLLLLPLLAKTAQMREYAQPLSTVRIVHLASLGHWFAPFDTSFRDLDAFNKQHWPEWLGTNHRYHKSKVANMLLCQEFQKCIPTHAPIANLSLHPGTVATDLFKDIHRSYPLWFANTFRYITRKVLTPIEQGALTQLYAATSPEVDALDLKSAYLAPVARVAMKRPLAADKDGKLGRELMLFCNAFTKSRLGIDAERVLRDAGLIWPY</sequence>
<dbReference type="PANTHER" id="PTHR24320">
    <property type="entry name" value="RETINOL DEHYDROGENASE"/>
    <property type="match status" value="1"/>
</dbReference>
<dbReference type="GeneID" id="40728037"/>
<evidence type="ECO:0000313" key="4">
    <source>
        <dbReference type="EMBL" id="TKY86317.1"/>
    </source>
</evidence>
<name>A0A4U7KQY0_9BASI</name>
<dbReference type="PANTHER" id="PTHR24320:SF282">
    <property type="entry name" value="WW DOMAIN-CONTAINING OXIDOREDUCTASE"/>
    <property type="match status" value="1"/>
</dbReference>
<proteinExistence type="inferred from homology"/>
<dbReference type="SUPFAM" id="SSF51735">
    <property type="entry name" value="NAD(P)-binding Rossmann-fold domains"/>
    <property type="match status" value="1"/>
</dbReference>
<dbReference type="Gene3D" id="3.40.50.720">
    <property type="entry name" value="NAD(P)-binding Rossmann-like Domain"/>
    <property type="match status" value="1"/>
</dbReference>
<keyword evidence="5" id="KW-1185">Reference proteome</keyword>
<dbReference type="OrthoDB" id="191139at2759"/>
<keyword evidence="3" id="KW-0560">Oxidoreductase</keyword>
<comment type="caution">
    <text evidence="4">The sequence shown here is derived from an EMBL/GenBank/DDBJ whole genome shotgun (WGS) entry which is preliminary data.</text>
</comment>
<organism evidence="4 5">
    <name type="scientific">Sporisorium graminicola</name>
    <dbReference type="NCBI Taxonomy" id="280036"/>
    <lineage>
        <taxon>Eukaryota</taxon>
        <taxon>Fungi</taxon>
        <taxon>Dikarya</taxon>
        <taxon>Basidiomycota</taxon>
        <taxon>Ustilaginomycotina</taxon>
        <taxon>Ustilaginomycetes</taxon>
        <taxon>Ustilaginales</taxon>
        <taxon>Ustilaginaceae</taxon>
        <taxon>Sporisorium</taxon>
    </lineage>
</organism>
<dbReference type="KEGG" id="sgra:EX895_005142"/>
<dbReference type="RefSeq" id="XP_029738302.1">
    <property type="nucleotide sequence ID" value="XM_029885736.1"/>
</dbReference>
<keyword evidence="2" id="KW-0521">NADP</keyword>
<dbReference type="GO" id="GO:0016491">
    <property type="term" value="F:oxidoreductase activity"/>
    <property type="evidence" value="ECO:0007669"/>
    <property type="project" value="UniProtKB-KW"/>
</dbReference>
<evidence type="ECO:0000313" key="5">
    <source>
        <dbReference type="Proteomes" id="UP000306050"/>
    </source>
</evidence>
<dbReference type="EMBL" id="SRRM01000018">
    <property type="protein sequence ID" value="TKY86317.1"/>
    <property type="molecule type" value="Genomic_DNA"/>
</dbReference>